<keyword evidence="8 13" id="KW-0769">Symport</keyword>
<sequence length="659" mass="71130">MTDLSGPLGPVSGPEARADGVDDTLDISGILKEGPDTDFGHVRKQGLAALTLGAVGVVYGDIGTSPIYAFREAVRPLAGDGLVRAEVLGILSLLIWTLILIVTLKYVLFLLRLDNKGEGGILTLYTLARLAIGKRSIPVLLLGIAGAALFAGDAIITPAISVLSAVEGAGLVLPDLEHWVVPVTLGILLALFFVQKHGTASISLAFGPITAVWFLTLAGLGLWNMAANPDVLNAFNPIWAGQFLIEHSGVAFIVLGAVFLAVTGAEALYADLGHFGRKPIALAWFLLVFPALVLNYLGQGALVMARPETISDPFFLQISEGLLPFLVLLATIATVIASQAVITGAFSMVQAAMQLGLLPRMTVRHTSHGQSGQIYIASINWMLLLGVVWLVLTFDTSSALASAYGISVTGTMVVTTILAIIYLVRSGRLSLFWTLAMALPILALEVAFLASNLTKIVDGGYIPVFLALCIGLIMWAWWRGTQFILARVHQQSVALEGFVKSMQGSSVHVIPGTAFYLTADPTVVPSALLHNLKHNRVLHSQNVFLTVETLRVPVAEPEERVEWQALHERFSRLTLRFGFMETPNVSRALPKARRAGLKFDVMTSSFFLGRKRPVVDKDFGLPRFLDSLYAQLARMAADPTDYFHLPRVRVVEMGEQVKV</sequence>
<evidence type="ECO:0000259" key="16">
    <source>
        <dbReference type="Pfam" id="PF22776"/>
    </source>
</evidence>
<feature type="transmembrane region" description="Helical" evidence="13">
    <location>
        <begin position="404"/>
        <end position="424"/>
    </location>
</feature>
<dbReference type="PANTHER" id="PTHR30540:SF79">
    <property type="entry name" value="LOW AFFINITY POTASSIUM TRANSPORT SYSTEM PROTEIN KUP"/>
    <property type="match status" value="1"/>
</dbReference>
<reference evidence="17" key="1">
    <citation type="journal article" date="2014" name="Int. J. Syst. Evol. Microbiol.">
        <title>Complete genome sequence of Corynebacterium casei LMG S-19264T (=DSM 44701T), isolated from a smear-ripened cheese.</title>
        <authorList>
            <consortium name="US DOE Joint Genome Institute (JGI-PGF)"/>
            <person name="Walter F."/>
            <person name="Albersmeier A."/>
            <person name="Kalinowski J."/>
            <person name="Ruckert C."/>
        </authorList>
    </citation>
    <scope>NUCLEOTIDE SEQUENCE</scope>
    <source>
        <strain evidence="17">KCTC 23310</strain>
    </source>
</reference>
<feature type="transmembrane region" description="Helical" evidence="13">
    <location>
        <begin position="90"/>
        <end position="111"/>
    </location>
</feature>
<feature type="transmembrane region" description="Helical" evidence="13">
    <location>
        <begin position="201"/>
        <end position="223"/>
    </location>
</feature>
<accession>A0A918TYB1</accession>
<feature type="transmembrane region" description="Helical" evidence="13">
    <location>
        <begin position="374"/>
        <end position="392"/>
    </location>
</feature>
<dbReference type="InterPro" id="IPR023051">
    <property type="entry name" value="Kup"/>
</dbReference>
<evidence type="ECO:0000256" key="5">
    <source>
        <dbReference type="ARBA" id="ARBA00022519"/>
    </source>
</evidence>
<evidence type="ECO:0000256" key="14">
    <source>
        <dbReference type="SAM" id="MobiDB-lite"/>
    </source>
</evidence>
<feature type="domain" description="K+ potassium transporter C-terminal" evidence="16">
    <location>
        <begin position="511"/>
        <end position="658"/>
    </location>
</feature>
<keyword evidence="11 13" id="KW-0406">Ion transport</keyword>
<dbReference type="GO" id="GO:0015293">
    <property type="term" value="F:symporter activity"/>
    <property type="evidence" value="ECO:0007669"/>
    <property type="project" value="UniProtKB-UniRule"/>
</dbReference>
<dbReference type="AlphaFoldDB" id="A0A918TYB1"/>
<feature type="transmembrane region" description="Helical" evidence="13">
    <location>
        <begin position="325"/>
        <end position="353"/>
    </location>
</feature>
<keyword evidence="12 13" id="KW-0472">Membrane</keyword>
<evidence type="ECO:0000256" key="7">
    <source>
        <dbReference type="ARBA" id="ARBA00022692"/>
    </source>
</evidence>
<dbReference type="HAMAP" id="MF_01522">
    <property type="entry name" value="Kup"/>
    <property type="match status" value="1"/>
</dbReference>
<comment type="catalytic activity">
    <reaction evidence="13">
        <text>K(+)(in) + H(+)(in) = K(+)(out) + H(+)(out)</text>
        <dbReference type="Rhea" id="RHEA:28490"/>
        <dbReference type="ChEBI" id="CHEBI:15378"/>
        <dbReference type="ChEBI" id="CHEBI:29103"/>
    </reaction>
</comment>
<dbReference type="RefSeq" id="WP_189412761.1">
    <property type="nucleotide sequence ID" value="NZ_BMYJ01000011.1"/>
</dbReference>
<evidence type="ECO:0000256" key="6">
    <source>
        <dbReference type="ARBA" id="ARBA00022538"/>
    </source>
</evidence>
<feature type="region of interest" description="Disordered" evidence="14">
    <location>
        <begin position="1"/>
        <end position="21"/>
    </location>
</feature>
<evidence type="ECO:0000256" key="11">
    <source>
        <dbReference type="ARBA" id="ARBA00023065"/>
    </source>
</evidence>
<keyword evidence="9 13" id="KW-0630">Potassium</keyword>
<keyword evidence="18" id="KW-1185">Reference proteome</keyword>
<feature type="transmembrane region" description="Helical" evidence="13">
    <location>
        <begin position="47"/>
        <end position="70"/>
    </location>
</feature>
<evidence type="ECO:0000256" key="9">
    <source>
        <dbReference type="ARBA" id="ARBA00022958"/>
    </source>
</evidence>
<feature type="transmembrane region" description="Helical" evidence="13">
    <location>
        <begin position="243"/>
        <end position="269"/>
    </location>
</feature>
<evidence type="ECO:0000256" key="2">
    <source>
        <dbReference type="ARBA" id="ARBA00007019"/>
    </source>
</evidence>
<dbReference type="Pfam" id="PF02705">
    <property type="entry name" value="K_trans"/>
    <property type="match status" value="1"/>
</dbReference>
<dbReference type="InterPro" id="IPR053952">
    <property type="entry name" value="K_trans_C"/>
</dbReference>
<keyword evidence="10 13" id="KW-1133">Transmembrane helix</keyword>
<proteinExistence type="inferred from homology"/>
<feature type="transmembrane region" description="Helical" evidence="13">
    <location>
        <begin position="460"/>
        <end position="478"/>
    </location>
</feature>
<evidence type="ECO:0000259" key="15">
    <source>
        <dbReference type="Pfam" id="PF02705"/>
    </source>
</evidence>
<comment type="caution">
    <text evidence="17">The sequence shown here is derived from an EMBL/GenBank/DDBJ whole genome shotgun (WGS) entry which is preliminary data.</text>
</comment>
<feature type="transmembrane region" description="Helical" evidence="13">
    <location>
        <begin position="281"/>
        <end position="305"/>
    </location>
</feature>
<dbReference type="PANTHER" id="PTHR30540">
    <property type="entry name" value="OSMOTIC STRESS POTASSIUM TRANSPORTER"/>
    <property type="match status" value="1"/>
</dbReference>
<gene>
    <name evidence="13 17" type="primary">kup</name>
    <name evidence="17" type="ORF">GCM10007315_30990</name>
</gene>
<evidence type="ECO:0000256" key="13">
    <source>
        <dbReference type="HAMAP-Rule" id="MF_01522"/>
    </source>
</evidence>
<keyword evidence="7 13" id="KW-0812">Transmembrane</keyword>
<evidence type="ECO:0000256" key="12">
    <source>
        <dbReference type="ARBA" id="ARBA00023136"/>
    </source>
</evidence>
<evidence type="ECO:0000313" key="17">
    <source>
        <dbReference type="EMBL" id="GHC64405.1"/>
    </source>
</evidence>
<name>A0A918TYB1_9RHOB</name>
<dbReference type="GO" id="GO:0015079">
    <property type="term" value="F:potassium ion transmembrane transporter activity"/>
    <property type="evidence" value="ECO:0007669"/>
    <property type="project" value="UniProtKB-UniRule"/>
</dbReference>
<dbReference type="EMBL" id="BMYJ01000011">
    <property type="protein sequence ID" value="GHC64405.1"/>
    <property type="molecule type" value="Genomic_DNA"/>
</dbReference>
<evidence type="ECO:0000256" key="8">
    <source>
        <dbReference type="ARBA" id="ARBA00022847"/>
    </source>
</evidence>
<feature type="transmembrane region" description="Helical" evidence="13">
    <location>
        <begin position="139"/>
        <end position="166"/>
    </location>
</feature>
<protein>
    <recommendedName>
        <fullName evidence="13">Probable potassium transport system protein Kup</fullName>
    </recommendedName>
</protein>
<keyword evidence="5" id="KW-0997">Cell inner membrane</keyword>
<keyword evidence="6 13" id="KW-0633">Potassium transport</keyword>
<feature type="transmembrane region" description="Helical" evidence="13">
    <location>
        <begin position="431"/>
        <end position="454"/>
    </location>
</feature>
<evidence type="ECO:0000256" key="4">
    <source>
        <dbReference type="ARBA" id="ARBA00022475"/>
    </source>
</evidence>
<keyword evidence="3 13" id="KW-0813">Transport</keyword>
<dbReference type="Proteomes" id="UP000638981">
    <property type="component" value="Unassembled WGS sequence"/>
</dbReference>
<evidence type="ECO:0000256" key="10">
    <source>
        <dbReference type="ARBA" id="ARBA00022989"/>
    </source>
</evidence>
<feature type="domain" description="K+ potassium transporter integral membrane" evidence="15">
    <location>
        <begin position="51"/>
        <end position="500"/>
    </location>
</feature>
<dbReference type="Pfam" id="PF22776">
    <property type="entry name" value="K_trans_C"/>
    <property type="match status" value="1"/>
</dbReference>
<dbReference type="GO" id="GO:0005886">
    <property type="term" value="C:plasma membrane"/>
    <property type="evidence" value="ECO:0007669"/>
    <property type="project" value="UniProtKB-SubCell"/>
</dbReference>
<reference evidence="17" key="2">
    <citation type="submission" date="2020-09" db="EMBL/GenBank/DDBJ databases">
        <authorList>
            <person name="Sun Q."/>
            <person name="Kim S."/>
        </authorList>
    </citation>
    <scope>NUCLEOTIDE SEQUENCE</scope>
    <source>
        <strain evidence="17">KCTC 23310</strain>
    </source>
</reference>
<evidence type="ECO:0000256" key="1">
    <source>
        <dbReference type="ARBA" id="ARBA00004141"/>
    </source>
</evidence>
<feature type="transmembrane region" description="Helical" evidence="13">
    <location>
        <begin position="178"/>
        <end position="194"/>
    </location>
</feature>
<comment type="subcellular location">
    <subcellularLocation>
        <location evidence="13">Cell membrane</location>
        <topology evidence="13">Multi-pass membrane protein</topology>
    </subcellularLocation>
    <subcellularLocation>
        <location evidence="1">Membrane</location>
        <topology evidence="1">Multi-pass membrane protein</topology>
    </subcellularLocation>
</comment>
<evidence type="ECO:0000313" key="18">
    <source>
        <dbReference type="Proteomes" id="UP000638981"/>
    </source>
</evidence>
<dbReference type="InterPro" id="IPR053951">
    <property type="entry name" value="K_trans_N"/>
</dbReference>
<dbReference type="InterPro" id="IPR003855">
    <property type="entry name" value="K+_transporter"/>
</dbReference>
<organism evidence="17 18">
    <name type="scientific">Neogemmobacter tilapiae</name>
    <dbReference type="NCBI Taxonomy" id="875041"/>
    <lineage>
        <taxon>Bacteria</taxon>
        <taxon>Pseudomonadati</taxon>
        <taxon>Pseudomonadota</taxon>
        <taxon>Alphaproteobacteria</taxon>
        <taxon>Rhodobacterales</taxon>
        <taxon>Paracoccaceae</taxon>
        <taxon>Neogemmobacter</taxon>
    </lineage>
</organism>
<comment type="similarity">
    <text evidence="2 13">Belongs to the HAK/KUP transporter (TC 2.A.72) family.</text>
</comment>
<evidence type="ECO:0000256" key="3">
    <source>
        <dbReference type="ARBA" id="ARBA00022448"/>
    </source>
</evidence>
<comment type="function">
    <text evidence="13">Transport of potassium into the cell. Likely operates as a K(+):H(+) symporter.</text>
</comment>
<keyword evidence="4 13" id="KW-1003">Cell membrane</keyword>